<evidence type="ECO:0000259" key="1">
    <source>
        <dbReference type="Pfam" id="PF00717"/>
    </source>
</evidence>
<name>A0ABU1IXU7_9BACL</name>
<dbReference type="SUPFAM" id="SSF51306">
    <property type="entry name" value="LexA/Signal peptidase"/>
    <property type="match status" value="1"/>
</dbReference>
<feature type="domain" description="Peptidase S24/S26A/S26B/S26C" evidence="1">
    <location>
        <begin position="118"/>
        <end position="216"/>
    </location>
</feature>
<organism evidence="2 3">
    <name type="scientific">Paenibacillus hunanensis</name>
    <dbReference type="NCBI Taxonomy" id="539262"/>
    <lineage>
        <taxon>Bacteria</taxon>
        <taxon>Bacillati</taxon>
        <taxon>Bacillota</taxon>
        <taxon>Bacilli</taxon>
        <taxon>Bacillales</taxon>
        <taxon>Paenibacillaceae</taxon>
        <taxon>Paenibacillus</taxon>
    </lineage>
</organism>
<evidence type="ECO:0000313" key="2">
    <source>
        <dbReference type="EMBL" id="MDR6243192.1"/>
    </source>
</evidence>
<dbReference type="InterPro" id="IPR010982">
    <property type="entry name" value="Lambda_DNA-bd_dom_sf"/>
</dbReference>
<sequence length="222" mass="24430">MDYFALLRSYIAGSGKSLSKISEELSEEGISVSKGYISQLQNGKTGNPGSDEMNRALAKVTGGDPEKLLMAAAIQKSPYEIREKMERLTQLRELQAEYNSASLDMIKVPVINSATANTNECEYIHKSDIANREVFALKVNNDLMIGDFISTGDVAIAVRTKQVDPSSIAVVSINGQEAILCRIKCQEDICVISYSNSKSQPDIIKSEEVSVIGRLIEVRRKY</sequence>
<keyword evidence="3" id="KW-1185">Reference proteome</keyword>
<gene>
    <name evidence="2" type="ORF">JOC58_001077</name>
</gene>
<dbReference type="Gene3D" id="1.10.260.40">
    <property type="entry name" value="lambda repressor-like DNA-binding domains"/>
    <property type="match status" value="1"/>
</dbReference>
<dbReference type="EC" id="3.4.21.88" evidence="2"/>
<dbReference type="RefSeq" id="WP_188775310.1">
    <property type="nucleotide sequence ID" value="NZ_BMMB01000004.1"/>
</dbReference>
<dbReference type="GO" id="GO:0004252">
    <property type="term" value="F:serine-type endopeptidase activity"/>
    <property type="evidence" value="ECO:0007669"/>
    <property type="project" value="UniProtKB-EC"/>
</dbReference>
<comment type="caution">
    <text evidence="2">The sequence shown here is derived from an EMBL/GenBank/DDBJ whole genome shotgun (WGS) entry which is preliminary data.</text>
</comment>
<keyword evidence="2" id="KW-0378">Hydrolase</keyword>
<dbReference type="InterPro" id="IPR036286">
    <property type="entry name" value="LexA/Signal_pep-like_sf"/>
</dbReference>
<protein>
    <submittedName>
        <fullName evidence="2">Repressor LexA</fullName>
        <ecNumber evidence="2">3.4.21.88</ecNumber>
    </submittedName>
</protein>
<dbReference type="Pfam" id="PF00717">
    <property type="entry name" value="Peptidase_S24"/>
    <property type="match status" value="1"/>
</dbReference>
<accession>A0ABU1IXU7</accession>
<dbReference type="EMBL" id="JAVDQH010000003">
    <property type="protein sequence ID" value="MDR6243192.1"/>
    <property type="molecule type" value="Genomic_DNA"/>
</dbReference>
<dbReference type="Gene3D" id="2.10.109.10">
    <property type="entry name" value="Umud Fragment, subunit A"/>
    <property type="match status" value="1"/>
</dbReference>
<proteinExistence type="predicted"/>
<reference evidence="2 3" key="1">
    <citation type="submission" date="2023-07" db="EMBL/GenBank/DDBJ databases">
        <title>Genomic Encyclopedia of Type Strains, Phase IV (KMG-IV): sequencing the most valuable type-strain genomes for metagenomic binning, comparative biology and taxonomic classification.</title>
        <authorList>
            <person name="Goeker M."/>
        </authorList>
    </citation>
    <scope>NUCLEOTIDE SEQUENCE [LARGE SCALE GENOMIC DNA]</scope>
    <source>
        <strain evidence="2 3">DSM 22170</strain>
    </source>
</reference>
<dbReference type="Proteomes" id="UP001185028">
    <property type="component" value="Unassembled WGS sequence"/>
</dbReference>
<dbReference type="InterPro" id="IPR015927">
    <property type="entry name" value="Peptidase_S24_S26A/B/C"/>
</dbReference>
<evidence type="ECO:0000313" key="3">
    <source>
        <dbReference type="Proteomes" id="UP001185028"/>
    </source>
</evidence>